<dbReference type="GO" id="GO:0005886">
    <property type="term" value="C:plasma membrane"/>
    <property type="evidence" value="ECO:0007669"/>
    <property type="project" value="TreeGrafter"/>
</dbReference>
<feature type="domain" description="C2" evidence="1">
    <location>
        <begin position="1"/>
        <end position="88"/>
    </location>
</feature>
<dbReference type="PANTHER" id="PTHR10857">
    <property type="entry name" value="COPINE"/>
    <property type="match status" value="1"/>
</dbReference>
<dbReference type="PROSITE" id="PS50004">
    <property type="entry name" value="C2"/>
    <property type="match status" value="1"/>
</dbReference>
<dbReference type="SUPFAM" id="SSF49562">
    <property type="entry name" value="C2 domain (Calcium/lipid-binding domain, CaLB)"/>
    <property type="match status" value="1"/>
</dbReference>
<evidence type="ECO:0000313" key="2">
    <source>
        <dbReference type="EMBL" id="KHJ84430.1"/>
    </source>
</evidence>
<dbReference type="OrthoDB" id="5855668at2759"/>
<dbReference type="Gene3D" id="2.60.40.150">
    <property type="entry name" value="C2 domain"/>
    <property type="match status" value="1"/>
</dbReference>
<gene>
    <name evidence="2" type="ORF">OESDEN_15856</name>
</gene>
<evidence type="ECO:0000259" key="1">
    <source>
        <dbReference type="PROSITE" id="PS50004"/>
    </source>
</evidence>
<dbReference type="CDD" id="cd04048">
    <property type="entry name" value="C2A_Copine"/>
    <property type="match status" value="1"/>
</dbReference>
<sequence length="88" mass="10316">MADAFSSAQPCSKVYLSIKCSKLQDKDTFSKSDPICVVYQFVKHPDRKDEWVELGRTEVIWNCLSPEFATKILCDYLFEERQKIKFEL</sequence>
<proteinExistence type="predicted"/>
<dbReference type="InterPro" id="IPR045052">
    <property type="entry name" value="Copine"/>
</dbReference>
<dbReference type="GO" id="GO:0005544">
    <property type="term" value="F:calcium-dependent phospholipid binding"/>
    <property type="evidence" value="ECO:0007669"/>
    <property type="project" value="InterPro"/>
</dbReference>
<dbReference type="InterPro" id="IPR000008">
    <property type="entry name" value="C2_dom"/>
</dbReference>
<organism evidence="2 3">
    <name type="scientific">Oesophagostomum dentatum</name>
    <name type="common">Nodular worm</name>
    <dbReference type="NCBI Taxonomy" id="61180"/>
    <lineage>
        <taxon>Eukaryota</taxon>
        <taxon>Metazoa</taxon>
        <taxon>Ecdysozoa</taxon>
        <taxon>Nematoda</taxon>
        <taxon>Chromadorea</taxon>
        <taxon>Rhabditida</taxon>
        <taxon>Rhabditina</taxon>
        <taxon>Rhabditomorpha</taxon>
        <taxon>Strongyloidea</taxon>
        <taxon>Strongylidae</taxon>
        <taxon>Oesophagostomum</taxon>
    </lineage>
</organism>
<accession>A0A0B1SMH9</accession>
<dbReference type="Pfam" id="PF00168">
    <property type="entry name" value="C2"/>
    <property type="match status" value="1"/>
</dbReference>
<name>A0A0B1SMH9_OESDE</name>
<evidence type="ECO:0000313" key="3">
    <source>
        <dbReference type="Proteomes" id="UP000053660"/>
    </source>
</evidence>
<keyword evidence="3" id="KW-1185">Reference proteome</keyword>
<dbReference type="AlphaFoldDB" id="A0A0B1SMH9"/>
<reference evidence="2 3" key="1">
    <citation type="submission" date="2014-03" db="EMBL/GenBank/DDBJ databases">
        <title>Draft genome of the hookworm Oesophagostomum dentatum.</title>
        <authorList>
            <person name="Mitreva M."/>
        </authorList>
    </citation>
    <scope>NUCLEOTIDE SEQUENCE [LARGE SCALE GENOMIC DNA]</scope>
    <source>
        <strain evidence="2 3">OD-Hann</strain>
    </source>
</reference>
<protein>
    <recommendedName>
        <fullName evidence="1">C2 domain-containing protein</fullName>
    </recommendedName>
</protein>
<dbReference type="Proteomes" id="UP000053660">
    <property type="component" value="Unassembled WGS sequence"/>
</dbReference>
<dbReference type="GO" id="GO:0071277">
    <property type="term" value="P:cellular response to calcium ion"/>
    <property type="evidence" value="ECO:0007669"/>
    <property type="project" value="TreeGrafter"/>
</dbReference>
<dbReference type="InterPro" id="IPR035892">
    <property type="entry name" value="C2_domain_sf"/>
</dbReference>
<dbReference type="EMBL" id="KN568563">
    <property type="protein sequence ID" value="KHJ84430.1"/>
    <property type="molecule type" value="Genomic_DNA"/>
</dbReference>
<dbReference type="PANTHER" id="PTHR10857:SF106">
    <property type="entry name" value="C2 DOMAIN-CONTAINING PROTEIN"/>
    <property type="match status" value="1"/>
</dbReference>